<keyword evidence="4" id="KW-1185">Reference proteome</keyword>
<feature type="region of interest" description="Disordered" evidence="2">
    <location>
        <begin position="64"/>
        <end position="115"/>
    </location>
</feature>
<dbReference type="HOGENOM" id="CLU_788675_0_0_1"/>
<feature type="compositionally biased region" description="Low complexity" evidence="2">
    <location>
        <begin position="216"/>
        <end position="235"/>
    </location>
</feature>
<name>K3W4Y4_GLOUD</name>
<sequence>MRLWTHAPAAAAASPTAGAGAAASAAAAVSDQFKTFVELKIQELTSARRELAAAVEEAKKMRATASAPALPTTSSRCRSLSSTWETTDSDDVGDEEDDVEEYDEDADDLETQQREDAARRKLFLNVDYDDDMEHEESKDEFHDLAHGKDVASLARAGSTNALPILRRLAGASSSSSSDEDVTTATYPSALPAVRVSGRRRSNSRNSRSRRRRTRSESAASGVSNGQHNNHSSNSQIQASHTPRERRLRIISPIGSKIFFSGWVRGQPADVLWEVFDKSVQCVRIDVCNVGWNVPTTIAQNEVNDGHYQWRKVVWGLPIKDGYYVNIYDATGPLEPGETGPLLATSERFAVIG</sequence>
<accession>K3W4Y4</accession>
<feature type="compositionally biased region" description="Low complexity" evidence="2">
    <location>
        <begin position="64"/>
        <end position="86"/>
    </location>
</feature>
<proteinExistence type="predicted"/>
<evidence type="ECO:0000256" key="2">
    <source>
        <dbReference type="SAM" id="MobiDB-lite"/>
    </source>
</evidence>
<evidence type="ECO:0000313" key="4">
    <source>
        <dbReference type="Proteomes" id="UP000019132"/>
    </source>
</evidence>
<dbReference type="AlphaFoldDB" id="K3W4Y4"/>
<protein>
    <submittedName>
        <fullName evidence="3">Uncharacterized protein</fullName>
    </submittedName>
</protein>
<evidence type="ECO:0000256" key="1">
    <source>
        <dbReference type="SAM" id="Coils"/>
    </source>
</evidence>
<evidence type="ECO:0000313" key="3">
    <source>
        <dbReference type="EnsemblProtists" id="PYU1_T000025"/>
    </source>
</evidence>
<dbReference type="InParanoid" id="K3W4Y4"/>
<dbReference type="Proteomes" id="UP000019132">
    <property type="component" value="Unassembled WGS sequence"/>
</dbReference>
<feature type="region of interest" description="Disordered" evidence="2">
    <location>
        <begin position="171"/>
        <end position="243"/>
    </location>
</feature>
<keyword evidence="1" id="KW-0175">Coiled coil</keyword>
<feature type="coiled-coil region" evidence="1">
    <location>
        <begin position="37"/>
        <end position="64"/>
    </location>
</feature>
<reference evidence="4" key="1">
    <citation type="journal article" date="2010" name="Genome Biol.">
        <title>Genome sequence of the necrotrophic plant pathogen Pythium ultimum reveals original pathogenicity mechanisms and effector repertoire.</title>
        <authorList>
            <person name="Levesque C.A."/>
            <person name="Brouwer H."/>
            <person name="Cano L."/>
            <person name="Hamilton J.P."/>
            <person name="Holt C."/>
            <person name="Huitema E."/>
            <person name="Raffaele S."/>
            <person name="Robideau G.P."/>
            <person name="Thines M."/>
            <person name="Win J."/>
            <person name="Zerillo M.M."/>
            <person name="Beakes G.W."/>
            <person name="Boore J.L."/>
            <person name="Busam D."/>
            <person name="Dumas B."/>
            <person name="Ferriera S."/>
            <person name="Fuerstenberg S.I."/>
            <person name="Gachon C.M."/>
            <person name="Gaulin E."/>
            <person name="Govers F."/>
            <person name="Grenville-Briggs L."/>
            <person name="Horner N."/>
            <person name="Hostetler J."/>
            <person name="Jiang R.H."/>
            <person name="Johnson J."/>
            <person name="Krajaejun T."/>
            <person name="Lin H."/>
            <person name="Meijer H.J."/>
            <person name="Moore B."/>
            <person name="Morris P."/>
            <person name="Phuntmart V."/>
            <person name="Puiu D."/>
            <person name="Shetty J."/>
            <person name="Stajich J.E."/>
            <person name="Tripathy S."/>
            <person name="Wawra S."/>
            <person name="van West P."/>
            <person name="Whitty B.R."/>
            <person name="Coutinho P.M."/>
            <person name="Henrissat B."/>
            <person name="Martin F."/>
            <person name="Thomas P.D."/>
            <person name="Tyler B.M."/>
            <person name="De Vries R.P."/>
            <person name="Kamoun S."/>
            <person name="Yandell M."/>
            <person name="Tisserat N."/>
            <person name="Buell C.R."/>
        </authorList>
    </citation>
    <scope>NUCLEOTIDE SEQUENCE</scope>
    <source>
        <strain evidence="4">DAOM:BR144</strain>
    </source>
</reference>
<reference evidence="4" key="2">
    <citation type="submission" date="2010-04" db="EMBL/GenBank/DDBJ databases">
        <authorList>
            <person name="Buell R."/>
            <person name="Hamilton J."/>
            <person name="Hostetler J."/>
        </authorList>
    </citation>
    <scope>NUCLEOTIDE SEQUENCE [LARGE SCALE GENOMIC DNA]</scope>
    <source>
        <strain evidence="4">DAOM:BR144</strain>
    </source>
</reference>
<dbReference type="EnsemblProtists" id="PYU1_T000025">
    <property type="protein sequence ID" value="PYU1_T000025"/>
    <property type="gene ID" value="PYU1_G000025"/>
</dbReference>
<feature type="compositionally biased region" description="Acidic residues" evidence="2">
    <location>
        <begin position="87"/>
        <end position="110"/>
    </location>
</feature>
<organism evidence="3 4">
    <name type="scientific">Globisporangium ultimum (strain ATCC 200006 / CBS 805.95 / DAOM BR144)</name>
    <name type="common">Pythium ultimum</name>
    <dbReference type="NCBI Taxonomy" id="431595"/>
    <lineage>
        <taxon>Eukaryota</taxon>
        <taxon>Sar</taxon>
        <taxon>Stramenopiles</taxon>
        <taxon>Oomycota</taxon>
        <taxon>Peronosporomycetes</taxon>
        <taxon>Pythiales</taxon>
        <taxon>Pythiaceae</taxon>
        <taxon>Globisporangium</taxon>
    </lineage>
</organism>
<dbReference type="eggNOG" id="ENOG502S93H">
    <property type="taxonomic scope" value="Eukaryota"/>
</dbReference>
<reference evidence="3" key="3">
    <citation type="submission" date="2015-02" db="UniProtKB">
        <authorList>
            <consortium name="EnsemblProtists"/>
        </authorList>
    </citation>
    <scope>IDENTIFICATION</scope>
    <source>
        <strain evidence="3">DAOM BR144</strain>
    </source>
</reference>
<dbReference type="EMBL" id="GL376636">
    <property type="status" value="NOT_ANNOTATED_CDS"/>
    <property type="molecule type" value="Genomic_DNA"/>
</dbReference>
<feature type="compositionally biased region" description="Basic residues" evidence="2">
    <location>
        <begin position="196"/>
        <end position="213"/>
    </location>
</feature>
<dbReference type="VEuPathDB" id="FungiDB:PYU1_G000025"/>